<proteinExistence type="predicted"/>
<evidence type="ECO:0008006" key="3">
    <source>
        <dbReference type="Google" id="ProtNLM"/>
    </source>
</evidence>
<evidence type="ECO:0000313" key="1">
    <source>
        <dbReference type="EMBL" id="AUI74554.1"/>
    </source>
</evidence>
<dbReference type="Gene3D" id="3.30.420.10">
    <property type="entry name" value="Ribonuclease H-like superfamily/Ribonuclease H"/>
    <property type="match status" value="1"/>
</dbReference>
<sequence>MIMNEVFEFNEKIAKMANGLTPNKAIVFTAGSYSDEKPDQVGWALVILHKPEEKPIPFSGIAKEQNKEGEKKTGHRNIFGEVYAAEKAFDWAKNNGIKTLYLYSMYKEIHGWLKENHDANYKMTQKFQRIGLDFQTNIHLLVGDNYKVISKSKYGKMAKDLAQKIEE</sequence>
<gene>
    <name evidence="1" type="ORF">Lh8105_07100</name>
</gene>
<accession>A0AAU8XUT7</accession>
<protein>
    <recommendedName>
        <fullName evidence="3">RNase H type-1 domain-containing protein</fullName>
    </recommendedName>
</protein>
<dbReference type="AlphaFoldDB" id="A0AAU8XUT7"/>
<dbReference type="Proteomes" id="UP000234562">
    <property type="component" value="Chromosome"/>
</dbReference>
<dbReference type="InterPro" id="IPR036397">
    <property type="entry name" value="RNaseH_sf"/>
</dbReference>
<reference evidence="2" key="1">
    <citation type="submission" date="2016-05" db="EMBL/GenBank/DDBJ databases">
        <title>Genome sequence of Lactobacillus helveticus FAM8105.</title>
        <authorList>
            <person name="Ahrens C."/>
            <person name="Schmid M."/>
        </authorList>
    </citation>
    <scope>NUCLEOTIDE SEQUENCE [LARGE SCALE GENOMIC DNA]</scope>
    <source>
        <strain evidence="2">FAM8105</strain>
    </source>
</reference>
<dbReference type="GO" id="GO:0003676">
    <property type="term" value="F:nucleic acid binding"/>
    <property type="evidence" value="ECO:0007669"/>
    <property type="project" value="InterPro"/>
</dbReference>
<dbReference type="RefSeq" id="WP_101853892.1">
    <property type="nucleotide sequence ID" value="NZ_QJON01000138.1"/>
</dbReference>
<name>A0AAU8XUT7_LACHE</name>
<dbReference type="EMBL" id="CP015496">
    <property type="protein sequence ID" value="AUI74554.1"/>
    <property type="molecule type" value="Genomic_DNA"/>
</dbReference>
<evidence type="ECO:0000313" key="2">
    <source>
        <dbReference type="Proteomes" id="UP000234562"/>
    </source>
</evidence>
<organism evidence="1 2">
    <name type="scientific">Lactobacillus helveticus</name>
    <name type="common">Lactobacillus suntoryeus</name>
    <dbReference type="NCBI Taxonomy" id="1587"/>
    <lineage>
        <taxon>Bacteria</taxon>
        <taxon>Bacillati</taxon>
        <taxon>Bacillota</taxon>
        <taxon>Bacilli</taxon>
        <taxon>Lactobacillales</taxon>
        <taxon>Lactobacillaceae</taxon>
        <taxon>Lactobacillus</taxon>
    </lineage>
</organism>